<dbReference type="OrthoDB" id="165650at2"/>
<reference evidence="1 2" key="1">
    <citation type="submission" date="2016-11" db="EMBL/GenBank/DDBJ databases">
        <authorList>
            <person name="Jaros S."/>
            <person name="Januszkiewicz K."/>
            <person name="Wedrychowicz H."/>
        </authorList>
    </citation>
    <scope>NUCLEOTIDE SEQUENCE [LARGE SCALE GENOMIC DNA]</scope>
    <source>
        <strain evidence="1 2">Con a/3</strain>
    </source>
</reference>
<dbReference type="Pfam" id="PF12611">
    <property type="entry name" value="Flagellar_put"/>
    <property type="match status" value="1"/>
</dbReference>
<comment type="caution">
    <text evidence="1">The sequence shown here is derived from an EMBL/GenBank/DDBJ whole genome shotgun (WGS) entry which is preliminary data.</text>
</comment>
<evidence type="ECO:0000313" key="1">
    <source>
        <dbReference type="EMBL" id="OOE11929.1"/>
    </source>
</evidence>
<dbReference type="Proteomes" id="UP000188597">
    <property type="component" value="Unassembled WGS sequence"/>
</dbReference>
<protein>
    <recommendedName>
        <fullName evidence="3">Flagellar protein</fullName>
    </recommendedName>
</protein>
<dbReference type="EMBL" id="MQMF01000002">
    <property type="protein sequence ID" value="OOE11929.1"/>
    <property type="molecule type" value="Genomic_DNA"/>
</dbReference>
<evidence type="ECO:0008006" key="3">
    <source>
        <dbReference type="Google" id="ProtNLM"/>
    </source>
</evidence>
<evidence type="ECO:0000313" key="2">
    <source>
        <dbReference type="Proteomes" id="UP000188597"/>
    </source>
</evidence>
<organism evidence="1 2">
    <name type="scientific">Fictibacillus arsenicus</name>
    <dbReference type="NCBI Taxonomy" id="255247"/>
    <lineage>
        <taxon>Bacteria</taxon>
        <taxon>Bacillati</taxon>
        <taxon>Bacillota</taxon>
        <taxon>Bacilli</taxon>
        <taxon>Bacillales</taxon>
        <taxon>Fictibacillaceae</taxon>
        <taxon>Fictibacillus</taxon>
    </lineage>
</organism>
<accession>A0A1V3G656</accession>
<dbReference type="NCBIfam" id="TIGR02530">
    <property type="entry name" value="flg_new"/>
    <property type="match status" value="1"/>
</dbReference>
<proteinExistence type="predicted"/>
<gene>
    <name evidence="1" type="ORF">UN64_07345</name>
</gene>
<dbReference type="InterPro" id="IPR013367">
    <property type="entry name" value="Flagellar_put"/>
</dbReference>
<dbReference type="RefSeq" id="WP_077361290.1">
    <property type="nucleotide sequence ID" value="NZ_MQMF01000002.1"/>
</dbReference>
<sequence>MSERITAHQLYQPTLYPARAQQQQVSQNSFKSLFDKELDSSLTISKHAKKRLEDRNIEITDVNWNKIGEKIKEAGKKGVKDSLVILRDVTLVVNAPNQTVITALGRNESASQIFTNINGAIVIDD</sequence>
<dbReference type="AlphaFoldDB" id="A0A1V3G656"/>
<name>A0A1V3G656_9BACL</name>